<organism evidence="1 2">
    <name type="scientific">Psophocarpus tetragonolobus</name>
    <name type="common">Winged bean</name>
    <name type="synonym">Dolichos tetragonolobus</name>
    <dbReference type="NCBI Taxonomy" id="3891"/>
    <lineage>
        <taxon>Eukaryota</taxon>
        <taxon>Viridiplantae</taxon>
        <taxon>Streptophyta</taxon>
        <taxon>Embryophyta</taxon>
        <taxon>Tracheophyta</taxon>
        <taxon>Spermatophyta</taxon>
        <taxon>Magnoliopsida</taxon>
        <taxon>eudicotyledons</taxon>
        <taxon>Gunneridae</taxon>
        <taxon>Pentapetalae</taxon>
        <taxon>rosids</taxon>
        <taxon>fabids</taxon>
        <taxon>Fabales</taxon>
        <taxon>Fabaceae</taxon>
        <taxon>Papilionoideae</taxon>
        <taxon>50 kb inversion clade</taxon>
        <taxon>NPAAA clade</taxon>
        <taxon>indigoferoid/millettioid clade</taxon>
        <taxon>Phaseoleae</taxon>
        <taxon>Psophocarpus</taxon>
    </lineage>
</organism>
<gene>
    <name evidence="1" type="ORF">VNO78_18002</name>
</gene>
<evidence type="ECO:0000313" key="2">
    <source>
        <dbReference type="Proteomes" id="UP001386955"/>
    </source>
</evidence>
<protein>
    <submittedName>
        <fullName evidence="1">Uncharacterized protein</fullName>
    </submittedName>
</protein>
<dbReference type="Proteomes" id="UP001386955">
    <property type="component" value="Unassembled WGS sequence"/>
</dbReference>
<comment type="caution">
    <text evidence="1">The sequence shown here is derived from an EMBL/GenBank/DDBJ whole genome shotgun (WGS) entry which is preliminary data.</text>
</comment>
<reference evidence="1 2" key="1">
    <citation type="submission" date="2024-01" db="EMBL/GenBank/DDBJ databases">
        <title>The genomes of 5 underutilized Papilionoideae crops provide insights into root nodulation and disease resistanc.</title>
        <authorList>
            <person name="Jiang F."/>
        </authorList>
    </citation>
    <scope>NUCLEOTIDE SEQUENCE [LARGE SCALE GENOMIC DNA]</scope>
    <source>
        <strain evidence="1">DUOXIRENSHENG_FW03</strain>
        <tissue evidence="1">Leaves</tissue>
    </source>
</reference>
<proteinExistence type="predicted"/>
<evidence type="ECO:0000313" key="1">
    <source>
        <dbReference type="EMBL" id="KAK7396841.1"/>
    </source>
</evidence>
<name>A0AAN9SI03_PSOTE</name>
<accession>A0AAN9SI03</accession>
<keyword evidence="2" id="KW-1185">Reference proteome</keyword>
<dbReference type="EMBL" id="JAYMYS010000004">
    <property type="protein sequence ID" value="KAK7396841.1"/>
    <property type="molecule type" value="Genomic_DNA"/>
</dbReference>
<dbReference type="AlphaFoldDB" id="A0AAN9SI03"/>
<sequence>MAKFGFLGPLALSGNNSLCFGKSAHGGGAMVGTYMELDEGDAELETRILMVKNGFHVGHANVEVESPTICKVSNLLFRRFCMKRPQSHSLSMECVLIMGLELRFIKMVGNAFFSSDLEQSGHLDHDECDIPDQAYEPHRMGVITTRDRHVSQRDHGHLESGGVVKQYGKPLFDDEIKVLQNGRHG</sequence>